<dbReference type="InterPro" id="IPR000182">
    <property type="entry name" value="GNAT_dom"/>
</dbReference>
<keyword evidence="6" id="KW-1185">Reference proteome</keyword>
<evidence type="ECO:0000256" key="1">
    <source>
        <dbReference type="ARBA" id="ARBA00022679"/>
    </source>
</evidence>
<dbReference type="AlphaFoldDB" id="A0A3Q8X4I1"/>
<reference evidence="6" key="1">
    <citation type="submission" date="2018-12" db="EMBL/GenBank/DDBJ databases">
        <title>Genome sequence of Peanibacillus sp.</title>
        <authorList>
            <person name="Subramani G."/>
            <person name="Srinivasan S."/>
            <person name="Kim M.K."/>
        </authorList>
    </citation>
    <scope>NUCLEOTIDE SEQUENCE [LARGE SCALE GENOMIC DNA]</scope>
    <source>
        <strain evidence="6">18JY67-1</strain>
    </source>
</reference>
<proteinExistence type="inferred from homology"/>
<dbReference type="PANTHER" id="PTHR43792:SF8">
    <property type="entry name" value="[RIBOSOMAL PROTEIN US5]-ALANINE N-ACETYLTRANSFERASE"/>
    <property type="match status" value="1"/>
</dbReference>
<sequence>MANLTPTHRFETARLLLRPFVPSDAADVQRLAGEQAVARTTLSLPHPYPDGAAELWIDFRTDAARHGHGFTFAIVHKESDALMGCISLNITSEHRRGEIGYWLGQSFWGNGYSTEALIQILHFGFNTIGLNRIWGAAMTKNPASSAVMLKAGLKHEGLFKQHIRKWDQYEDIHYYGLTKADYLGSVQQEEG</sequence>
<dbReference type="EMBL" id="CP034437">
    <property type="protein sequence ID" value="AZN40280.1"/>
    <property type="molecule type" value="Genomic_DNA"/>
</dbReference>
<evidence type="ECO:0000313" key="5">
    <source>
        <dbReference type="EMBL" id="AZN40280.1"/>
    </source>
</evidence>
<feature type="domain" description="N-acetyltransferase" evidence="4">
    <location>
        <begin position="15"/>
        <end position="176"/>
    </location>
</feature>
<evidence type="ECO:0000256" key="3">
    <source>
        <dbReference type="ARBA" id="ARBA00038502"/>
    </source>
</evidence>
<protein>
    <submittedName>
        <fullName evidence="5">N-acetyltransferase</fullName>
    </submittedName>
</protein>
<dbReference type="PROSITE" id="PS51186">
    <property type="entry name" value="GNAT"/>
    <property type="match status" value="1"/>
</dbReference>
<evidence type="ECO:0000256" key="2">
    <source>
        <dbReference type="ARBA" id="ARBA00023315"/>
    </source>
</evidence>
<dbReference type="PANTHER" id="PTHR43792">
    <property type="entry name" value="GNAT FAMILY, PUTATIVE (AFU_ORTHOLOGUE AFUA_3G00765)-RELATED-RELATED"/>
    <property type="match status" value="1"/>
</dbReference>
<name>A0A3Q8X4I1_9BACL</name>
<dbReference type="InterPro" id="IPR016181">
    <property type="entry name" value="Acyl_CoA_acyltransferase"/>
</dbReference>
<dbReference type="OrthoDB" id="9798081at2"/>
<dbReference type="Pfam" id="PF13302">
    <property type="entry name" value="Acetyltransf_3"/>
    <property type="match status" value="1"/>
</dbReference>
<dbReference type="Proteomes" id="UP000272528">
    <property type="component" value="Chromosome"/>
</dbReference>
<gene>
    <name evidence="5" type="ORF">EJC50_11945</name>
</gene>
<comment type="similarity">
    <text evidence="3">Belongs to the acetyltransferase family. RimJ subfamily.</text>
</comment>
<evidence type="ECO:0000259" key="4">
    <source>
        <dbReference type="PROSITE" id="PS51186"/>
    </source>
</evidence>
<dbReference type="SUPFAM" id="SSF55729">
    <property type="entry name" value="Acyl-CoA N-acyltransferases (Nat)"/>
    <property type="match status" value="1"/>
</dbReference>
<keyword evidence="2" id="KW-0012">Acyltransferase</keyword>
<keyword evidence="1 5" id="KW-0808">Transferase</keyword>
<organism evidence="5 6">
    <name type="scientific">Paenibacillus albus</name>
    <dbReference type="NCBI Taxonomy" id="2495582"/>
    <lineage>
        <taxon>Bacteria</taxon>
        <taxon>Bacillati</taxon>
        <taxon>Bacillota</taxon>
        <taxon>Bacilli</taxon>
        <taxon>Bacillales</taxon>
        <taxon>Paenibacillaceae</taxon>
        <taxon>Paenibacillus</taxon>
    </lineage>
</organism>
<evidence type="ECO:0000313" key="6">
    <source>
        <dbReference type="Proteomes" id="UP000272528"/>
    </source>
</evidence>
<accession>A0A3Q8X4I1</accession>
<dbReference type="InterPro" id="IPR051531">
    <property type="entry name" value="N-acetyltransferase"/>
</dbReference>
<dbReference type="GO" id="GO:0016747">
    <property type="term" value="F:acyltransferase activity, transferring groups other than amino-acyl groups"/>
    <property type="evidence" value="ECO:0007669"/>
    <property type="project" value="InterPro"/>
</dbReference>
<dbReference type="RefSeq" id="WP_126015511.1">
    <property type="nucleotide sequence ID" value="NZ_CP034437.1"/>
</dbReference>
<dbReference type="Gene3D" id="3.40.630.30">
    <property type="match status" value="1"/>
</dbReference>
<dbReference type="KEGG" id="palb:EJC50_11945"/>